<dbReference type="EMBL" id="JRHA01000001">
    <property type="protein sequence ID" value="PQK09467.1"/>
    <property type="molecule type" value="Genomic_DNA"/>
</dbReference>
<gene>
    <name evidence="2" type="ORF">BB8028_0001g15370</name>
</gene>
<feature type="domain" description="NADH:flavin oxidoreductase/NADH oxidase N-terminal" evidence="1">
    <location>
        <begin position="103"/>
        <end position="459"/>
    </location>
</feature>
<name>A0A2S7XZY6_BEABA</name>
<evidence type="ECO:0000313" key="2">
    <source>
        <dbReference type="EMBL" id="PQK09467.1"/>
    </source>
</evidence>
<dbReference type="InterPro" id="IPR013785">
    <property type="entry name" value="Aldolase_TIM"/>
</dbReference>
<comment type="caution">
    <text evidence="2">The sequence shown here is derived from an EMBL/GenBank/DDBJ whole genome shotgun (WGS) entry which is preliminary data.</text>
</comment>
<dbReference type="InterPro" id="IPR044152">
    <property type="entry name" value="YqjM-like"/>
</dbReference>
<dbReference type="OrthoDB" id="72788at2759"/>
<proteinExistence type="predicted"/>
<dbReference type="AlphaFoldDB" id="A0A2S7XZY6"/>
<dbReference type="SUPFAM" id="SSF51395">
    <property type="entry name" value="FMN-linked oxidoreductases"/>
    <property type="match status" value="1"/>
</dbReference>
<dbReference type="InterPro" id="IPR001155">
    <property type="entry name" value="OxRdtase_FMN_N"/>
</dbReference>
<dbReference type="Proteomes" id="UP000237441">
    <property type="component" value="Unassembled WGS sequence"/>
</dbReference>
<dbReference type="GO" id="GO:0003959">
    <property type="term" value="F:NADPH dehydrogenase activity"/>
    <property type="evidence" value="ECO:0007669"/>
    <property type="project" value="InterPro"/>
</dbReference>
<dbReference type="Pfam" id="PF00724">
    <property type="entry name" value="Oxidored_FMN"/>
    <property type="match status" value="1"/>
</dbReference>
<protein>
    <recommendedName>
        <fullName evidence="1">NADH:flavin oxidoreductase/NADH oxidase N-terminal domain-containing protein</fullName>
    </recommendedName>
</protein>
<evidence type="ECO:0000313" key="3">
    <source>
        <dbReference type="Proteomes" id="UP000237441"/>
    </source>
</evidence>
<dbReference type="PANTHER" id="PTHR43303">
    <property type="entry name" value="NADPH DEHYDROGENASE C23G7.10C-RELATED"/>
    <property type="match status" value="1"/>
</dbReference>
<reference evidence="2 3" key="1">
    <citation type="submission" date="2016-07" db="EMBL/GenBank/DDBJ databases">
        <title>Comparative genomics of the entomopathogenic fungus Beauveria bassiana.</title>
        <authorList>
            <person name="Valero Jimenez C.A."/>
            <person name="Zwaan B.J."/>
            <person name="Van Kan J.A."/>
            <person name="Takken W."/>
            <person name="Debets A.J."/>
            <person name="Schoustra S.E."/>
            <person name="Koenraadt C.J."/>
        </authorList>
    </citation>
    <scope>NUCLEOTIDE SEQUENCE [LARGE SCALE GENOMIC DNA]</scope>
    <source>
        <strain evidence="2 3">ARSEF 8028</strain>
    </source>
</reference>
<dbReference type="PANTHER" id="PTHR43303:SF2">
    <property type="entry name" value="INDOLEAMINE 2,3-DIOXYGENASE PYRROLE 2,3-DIOXYGENASE (AFU_ORTHOLOGUE AFUA_5G01450"/>
    <property type="match status" value="1"/>
</dbReference>
<dbReference type="GO" id="GO:0050661">
    <property type="term" value="F:NADP binding"/>
    <property type="evidence" value="ECO:0007669"/>
    <property type="project" value="InterPro"/>
</dbReference>
<dbReference type="Gene3D" id="3.20.20.70">
    <property type="entry name" value="Aldolase class I"/>
    <property type="match status" value="1"/>
</dbReference>
<dbReference type="GO" id="GO:0010181">
    <property type="term" value="F:FMN binding"/>
    <property type="evidence" value="ECO:0007669"/>
    <property type="project" value="InterPro"/>
</dbReference>
<evidence type="ECO:0000259" key="1">
    <source>
        <dbReference type="Pfam" id="PF00724"/>
    </source>
</evidence>
<sequence>MNNFTMELVSRQLLQTRFPYTSLASYAVSKTTSTRTTLRRLNCNPLRFPHPAPLRRQHHSHTIPAMSSHSTINKAAPGVPFYTPAQEPPIGSAEDAGSPPPSLLQPIKVRGLEQQNRVVVSPMCQYSADDGHLTDYHLVHLGQLALHGAGLVFVESTAVEPRGRISPEDSGLWKDSQIAPLKRIVDFAHSQNAKIGIQIGHAGRKASTLAPWLGGTATKTIADKTANGWPDDVVSLSPIPFADDHAAPKELTIAEIKGLVQAFADTARRAVTAGFDTIEIHAAHGYLLSSSLSPLSNTRTDDYGGSFENRTRLLKEVIGAVRGVIPETMPLWVRVSGSEWMESGGAPSWDLASTIRLAKELPALGVDVLDVSSGGNSAAQRIPHDNKRFQSDLAKAVREALAAEGSPLLIGTVGFITEGQTAASLVQEGGADQAADFALVGRQFLREPEWVLRAAHELKVKAKWPNQYHRAGPPASFERHF</sequence>
<accession>A0A2S7XZY6</accession>
<organism evidence="2 3">
    <name type="scientific">Beauveria bassiana</name>
    <name type="common">White muscardine disease fungus</name>
    <name type="synonym">Tritirachium shiotae</name>
    <dbReference type="NCBI Taxonomy" id="176275"/>
    <lineage>
        <taxon>Eukaryota</taxon>
        <taxon>Fungi</taxon>
        <taxon>Dikarya</taxon>
        <taxon>Ascomycota</taxon>
        <taxon>Pezizomycotina</taxon>
        <taxon>Sordariomycetes</taxon>
        <taxon>Hypocreomycetidae</taxon>
        <taxon>Hypocreales</taxon>
        <taxon>Cordycipitaceae</taxon>
        <taxon>Beauveria</taxon>
    </lineage>
</organism>
<dbReference type="CDD" id="cd02932">
    <property type="entry name" value="OYE_YqiM_FMN"/>
    <property type="match status" value="1"/>
</dbReference>